<sequence length="107" mass="11912">MNKGHSYTIADEILKVVNGCGLLIADLTQGNKNVYHEVGFLMGLNQGRTAEQDNFILLADNNQIQNDAAIGFNLRHWQQVRFDDTLDLKTKLVAALEEHFQLGSAAK</sequence>
<evidence type="ECO:0000313" key="1">
    <source>
        <dbReference type="EMBL" id="PWV59026.1"/>
    </source>
</evidence>
<accession>A0A317MQQ4</accession>
<dbReference type="EMBL" id="QGTJ01000012">
    <property type="protein sequence ID" value="PWV59026.1"/>
    <property type="molecule type" value="Genomic_DNA"/>
</dbReference>
<name>A0A317MQQ4_9GAMM</name>
<protein>
    <submittedName>
        <fullName evidence="1">Uncharacterized protein</fullName>
    </submittedName>
</protein>
<gene>
    <name evidence="1" type="ORF">C7443_11223</name>
</gene>
<organism evidence="1 2">
    <name type="scientific">Plasticicumulans acidivorans</name>
    <dbReference type="NCBI Taxonomy" id="886464"/>
    <lineage>
        <taxon>Bacteria</taxon>
        <taxon>Pseudomonadati</taxon>
        <taxon>Pseudomonadota</taxon>
        <taxon>Gammaproteobacteria</taxon>
        <taxon>Candidatus Competibacteraceae</taxon>
        <taxon>Plasticicumulans</taxon>
    </lineage>
</organism>
<dbReference type="Proteomes" id="UP000246569">
    <property type="component" value="Unassembled WGS sequence"/>
</dbReference>
<dbReference type="RefSeq" id="WP_110019805.1">
    <property type="nucleotide sequence ID" value="NZ_QGTJ01000012.1"/>
</dbReference>
<reference evidence="1 2" key="1">
    <citation type="submission" date="2018-05" db="EMBL/GenBank/DDBJ databases">
        <title>Genomic Encyclopedia of Type Strains, Phase IV (KMG-IV): sequencing the most valuable type-strain genomes for metagenomic binning, comparative biology and taxonomic classification.</title>
        <authorList>
            <person name="Goeker M."/>
        </authorList>
    </citation>
    <scope>NUCLEOTIDE SEQUENCE [LARGE SCALE GENOMIC DNA]</scope>
    <source>
        <strain evidence="1 2">DSM 23606</strain>
    </source>
</reference>
<dbReference type="AlphaFoldDB" id="A0A317MQQ4"/>
<keyword evidence="2" id="KW-1185">Reference proteome</keyword>
<dbReference type="OrthoDB" id="9816036at2"/>
<proteinExistence type="predicted"/>
<comment type="caution">
    <text evidence="1">The sequence shown here is derived from an EMBL/GenBank/DDBJ whole genome shotgun (WGS) entry which is preliminary data.</text>
</comment>
<evidence type="ECO:0000313" key="2">
    <source>
        <dbReference type="Proteomes" id="UP000246569"/>
    </source>
</evidence>